<dbReference type="EMBL" id="MTKT01006318">
    <property type="protein sequence ID" value="OWM63056.1"/>
    <property type="molecule type" value="Genomic_DNA"/>
</dbReference>
<evidence type="ECO:0000313" key="2">
    <source>
        <dbReference type="Proteomes" id="UP000197138"/>
    </source>
</evidence>
<evidence type="ECO:0000313" key="1">
    <source>
        <dbReference type="EMBL" id="OWM63056.1"/>
    </source>
</evidence>
<comment type="caution">
    <text evidence="1">The sequence shown here is derived from an EMBL/GenBank/DDBJ whole genome shotgun (WGS) entry which is preliminary data.</text>
</comment>
<proteinExistence type="predicted"/>
<reference evidence="2" key="1">
    <citation type="journal article" date="2017" name="Plant J.">
        <title>The pomegranate (Punica granatum L.) genome and the genomics of punicalagin biosynthesis.</title>
        <authorList>
            <person name="Qin G."/>
            <person name="Xu C."/>
            <person name="Ming R."/>
            <person name="Tang H."/>
            <person name="Guyot R."/>
            <person name="Kramer E.M."/>
            <person name="Hu Y."/>
            <person name="Yi X."/>
            <person name="Qi Y."/>
            <person name="Xu X."/>
            <person name="Gao Z."/>
            <person name="Pan H."/>
            <person name="Jian J."/>
            <person name="Tian Y."/>
            <person name="Yue Z."/>
            <person name="Xu Y."/>
        </authorList>
    </citation>
    <scope>NUCLEOTIDE SEQUENCE [LARGE SCALE GENOMIC DNA]</scope>
    <source>
        <strain evidence="2">cv. Dabenzi</strain>
    </source>
</reference>
<dbReference type="AlphaFoldDB" id="A0A218VRS5"/>
<organism evidence="1 2">
    <name type="scientific">Punica granatum</name>
    <name type="common">Pomegranate</name>
    <dbReference type="NCBI Taxonomy" id="22663"/>
    <lineage>
        <taxon>Eukaryota</taxon>
        <taxon>Viridiplantae</taxon>
        <taxon>Streptophyta</taxon>
        <taxon>Embryophyta</taxon>
        <taxon>Tracheophyta</taxon>
        <taxon>Spermatophyta</taxon>
        <taxon>Magnoliopsida</taxon>
        <taxon>eudicotyledons</taxon>
        <taxon>Gunneridae</taxon>
        <taxon>Pentapetalae</taxon>
        <taxon>rosids</taxon>
        <taxon>malvids</taxon>
        <taxon>Myrtales</taxon>
        <taxon>Lythraceae</taxon>
        <taxon>Punica</taxon>
    </lineage>
</organism>
<sequence>MDRGSSADMAGSVRRGWWRQQRGIDRVSRRCVHHWWPVRVIILRSLGRRGPWDRVNRWSLPQKQGGARGNTVKVPD</sequence>
<name>A0A218VRS5_PUNGR</name>
<accession>A0A218VRS5</accession>
<gene>
    <name evidence="1" type="ORF">CDL15_Pgr026230</name>
</gene>
<protein>
    <submittedName>
        <fullName evidence="1">Uncharacterized protein</fullName>
    </submittedName>
</protein>
<dbReference type="Proteomes" id="UP000197138">
    <property type="component" value="Unassembled WGS sequence"/>
</dbReference>